<dbReference type="GO" id="GO:0008933">
    <property type="term" value="F:peptidoglycan lytic transglycosylase activity"/>
    <property type="evidence" value="ECO:0007669"/>
    <property type="project" value="TreeGrafter"/>
</dbReference>
<dbReference type="FunFam" id="1.10.8.350:FF:000001">
    <property type="entry name" value="Lytic murein transglycosylase B"/>
    <property type="match status" value="1"/>
</dbReference>
<dbReference type="PANTHER" id="PTHR30163">
    <property type="entry name" value="MEMBRANE-BOUND LYTIC MUREIN TRANSGLYCOSYLASE B"/>
    <property type="match status" value="1"/>
</dbReference>
<organism evidence="3 4">
    <name type="scientific">Pseudooceanicola spongiae</name>
    <dbReference type="NCBI Taxonomy" id="2613965"/>
    <lineage>
        <taxon>Bacteria</taxon>
        <taxon>Pseudomonadati</taxon>
        <taxon>Pseudomonadota</taxon>
        <taxon>Alphaproteobacteria</taxon>
        <taxon>Rhodobacterales</taxon>
        <taxon>Paracoccaceae</taxon>
        <taxon>Pseudooceanicola</taxon>
    </lineage>
</organism>
<dbReference type="InterPro" id="IPR023346">
    <property type="entry name" value="Lysozyme-like_dom_sf"/>
</dbReference>
<dbReference type="AlphaFoldDB" id="A0A7L9WQZ0"/>
<dbReference type="GO" id="GO:0009253">
    <property type="term" value="P:peptidoglycan catabolic process"/>
    <property type="evidence" value="ECO:0007669"/>
    <property type="project" value="TreeGrafter"/>
</dbReference>
<dbReference type="InterPro" id="IPR011970">
    <property type="entry name" value="MltB_2"/>
</dbReference>
<dbReference type="CDD" id="cd13399">
    <property type="entry name" value="Slt35-like"/>
    <property type="match status" value="1"/>
</dbReference>
<dbReference type="Gene3D" id="1.10.8.350">
    <property type="entry name" value="Bacterial muramidase"/>
    <property type="match status" value="1"/>
</dbReference>
<dbReference type="Pfam" id="PF01471">
    <property type="entry name" value="PG_binding_1"/>
    <property type="match status" value="1"/>
</dbReference>
<dbReference type="PANTHER" id="PTHR30163:SF8">
    <property type="entry name" value="LYTIC MUREIN TRANSGLYCOSYLASE"/>
    <property type="match status" value="1"/>
</dbReference>
<proteinExistence type="predicted"/>
<feature type="domain" description="Transglycosylase SLT" evidence="2">
    <location>
        <begin position="155"/>
        <end position="444"/>
    </location>
</feature>
<evidence type="ECO:0000313" key="4">
    <source>
        <dbReference type="Proteomes" id="UP000594118"/>
    </source>
</evidence>
<dbReference type="Proteomes" id="UP000594118">
    <property type="component" value="Chromosome"/>
</dbReference>
<name>A0A7L9WQZ0_9RHOB</name>
<evidence type="ECO:0000259" key="2">
    <source>
        <dbReference type="Pfam" id="PF13406"/>
    </source>
</evidence>
<dbReference type="SUPFAM" id="SSF47090">
    <property type="entry name" value="PGBD-like"/>
    <property type="match status" value="1"/>
</dbReference>
<dbReference type="InterPro" id="IPR043426">
    <property type="entry name" value="MltB-like"/>
</dbReference>
<dbReference type="Pfam" id="PF13406">
    <property type="entry name" value="SLT_2"/>
    <property type="match status" value="1"/>
</dbReference>
<dbReference type="InterPro" id="IPR002477">
    <property type="entry name" value="Peptidoglycan-bd-like"/>
</dbReference>
<protein>
    <submittedName>
        <fullName evidence="3">Lytic murein transglycosylase</fullName>
    </submittedName>
</protein>
<evidence type="ECO:0000259" key="1">
    <source>
        <dbReference type="Pfam" id="PF01471"/>
    </source>
</evidence>
<dbReference type="RefSeq" id="WP_193080353.1">
    <property type="nucleotide sequence ID" value="NZ_CP045201.1"/>
</dbReference>
<gene>
    <name evidence="3" type="ORF">F3W81_16565</name>
</gene>
<feature type="domain" description="Peptidoglycan binding-like" evidence="1">
    <location>
        <begin position="466"/>
        <end position="519"/>
    </location>
</feature>
<evidence type="ECO:0000313" key="3">
    <source>
        <dbReference type="EMBL" id="QOL82302.1"/>
    </source>
</evidence>
<dbReference type="InterPro" id="IPR031304">
    <property type="entry name" value="SLT_2"/>
</dbReference>
<dbReference type="InterPro" id="IPR036366">
    <property type="entry name" value="PGBDSf"/>
</dbReference>
<dbReference type="SUPFAM" id="SSF53955">
    <property type="entry name" value="Lysozyme-like"/>
    <property type="match status" value="1"/>
</dbReference>
<dbReference type="NCBIfam" id="TIGR02283">
    <property type="entry name" value="MltB_2"/>
    <property type="match status" value="1"/>
</dbReference>
<keyword evidence="4" id="KW-1185">Reference proteome</keyword>
<dbReference type="Gene3D" id="1.10.101.10">
    <property type="entry name" value="PGBD-like superfamily/PGBD"/>
    <property type="match status" value="1"/>
</dbReference>
<dbReference type="InterPro" id="IPR036365">
    <property type="entry name" value="PGBD-like_sf"/>
</dbReference>
<dbReference type="Gene3D" id="1.10.530.10">
    <property type="match status" value="1"/>
</dbReference>
<dbReference type="KEGG" id="pshq:F3W81_16565"/>
<accession>A0A7L9WQZ0</accession>
<dbReference type="EMBL" id="CP045201">
    <property type="protein sequence ID" value="QOL82302.1"/>
    <property type="molecule type" value="Genomic_DNA"/>
</dbReference>
<reference evidence="3 4" key="1">
    <citation type="submission" date="2019-10" db="EMBL/GenBank/DDBJ databases">
        <title>Pseudopuniceibacterium sp. HQ09 islated from Antarctica.</title>
        <authorList>
            <person name="Liao L."/>
            <person name="Su S."/>
            <person name="Chen B."/>
            <person name="Yu Y."/>
        </authorList>
    </citation>
    <scope>NUCLEOTIDE SEQUENCE [LARGE SCALE GENOMIC DNA]</scope>
    <source>
        <strain evidence="3 4">HQ09</strain>
    </source>
</reference>
<sequence>MRAPFRAIAHTLLVLPLTGAALTPFAFTVAALANPVDQSLRPKARPAGALLAAKSAKVNVPQVSTQDAIALASATLAILGAHPLPTPAKASPVTSVEPKAPPAVLLASAVTPLESSPVVQRSLRPRIRPDGIASTAVAPAPAEPEIAQTVSDPGFTRWVQGFRGRAMAQGISAATFDRAFRNVNFMPDVIRKDGNQAEFTKGIGDYMEGAISDTRIRNGRTEFAKNASIFNKIQGHYGVQSQYIAAIWGMETAYGSYRGNTPLISSMATLAYEGRRGAFYEEQLISLLRTVQHGDTTPERMVGSWAGAMGHTQFMPTSYETYAVDFTGDGRRDIWADDPTDALASSAAYLKRFGWVAGQPWGMEVSLPANFDYNLINGPEKMPSQWARLGLRATQGEMRDYGSARVLMLTGAKGPAFLVFKNFDVIKRYNNADTYALAVGLLGDRIAGAGPLQASWPHGERALKKAERIELQTLLTRRGFDTGGVDGILGSGSAKAIRAYQRSIGAVPDGYATVGLLTRLR</sequence>